<dbReference type="GO" id="GO:0016872">
    <property type="term" value="F:intramolecular lyase activity"/>
    <property type="evidence" value="ECO:0007669"/>
    <property type="project" value="InterPro"/>
</dbReference>
<dbReference type="Gene3D" id="3.50.70.10">
    <property type="match status" value="1"/>
</dbReference>
<dbReference type="STRING" id="1108050.A0A0B7F5L5"/>
<keyword evidence="4" id="KW-1185">Reference proteome</keyword>
<dbReference type="Proteomes" id="UP000059188">
    <property type="component" value="Unassembled WGS sequence"/>
</dbReference>
<dbReference type="OrthoDB" id="18193at2759"/>
<dbReference type="PANTHER" id="PTHR47284">
    <property type="entry name" value="FATTY-ACID-BINDING PROTEIN 2"/>
    <property type="match status" value="1"/>
</dbReference>
<evidence type="ECO:0000313" key="4">
    <source>
        <dbReference type="Proteomes" id="UP000059188"/>
    </source>
</evidence>
<evidence type="ECO:0000313" key="3">
    <source>
        <dbReference type="EMBL" id="CEL52209.1"/>
    </source>
</evidence>
<feature type="chain" id="PRO_5002113919" description="Chalcone isomerase domain-containing protein" evidence="1">
    <location>
        <begin position="20"/>
        <end position="233"/>
    </location>
</feature>
<evidence type="ECO:0000259" key="2">
    <source>
        <dbReference type="Pfam" id="PF16035"/>
    </source>
</evidence>
<evidence type="ECO:0000256" key="1">
    <source>
        <dbReference type="SAM" id="SignalP"/>
    </source>
</evidence>
<proteinExistence type="predicted"/>
<dbReference type="PANTHER" id="PTHR47284:SF3">
    <property type="entry name" value="FATTY-ACID-BINDING PROTEIN 2"/>
    <property type="match status" value="1"/>
</dbReference>
<dbReference type="EMBL" id="LN679100">
    <property type="protein sequence ID" value="CEL52209.1"/>
    <property type="molecule type" value="Genomic_DNA"/>
</dbReference>
<dbReference type="InterPro" id="IPR016087">
    <property type="entry name" value="Chalcone_isomerase"/>
</dbReference>
<keyword evidence="1" id="KW-0732">Signal</keyword>
<reference evidence="3 4" key="1">
    <citation type="submission" date="2014-11" db="EMBL/GenBank/DDBJ databases">
        <authorList>
            <person name="Wibberg Daniel"/>
        </authorList>
    </citation>
    <scope>NUCLEOTIDE SEQUENCE [LARGE SCALE GENOMIC DNA]</scope>
    <source>
        <strain evidence="3">Rhizoctonia solani AG1-IB 7/3/14</strain>
    </source>
</reference>
<accession>A0A0B7F5L5</accession>
<organism evidence="3 4">
    <name type="scientific">Thanatephorus cucumeris (strain AG1-IB / isolate 7/3/14)</name>
    <name type="common">Lettuce bottom rot fungus</name>
    <name type="synonym">Rhizoctonia solani</name>
    <dbReference type="NCBI Taxonomy" id="1108050"/>
    <lineage>
        <taxon>Eukaryota</taxon>
        <taxon>Fungi</taxon>
        <taxon>Dikarya</taxon>
        <taxon>Basidiomycota</taxon>
        <taxon>Agaricomycotina</taxon>
        <taxon>Agaricomycetes</taxon>
        <taxon>Cantharellales</taxon>
        <taxon>Ceratobasidiaceae</taxon>
        <taxon>Rhizoctonia</taxon>
        <taxon>Rhizoctonia solani AG-1</taxon>
    </lineage>
</organism>
<dbReference type="AlphaFoldDB" id="A0A0B7F5L5"/>
<feature type="domain" description="Chalcone isomerase" evidence="2">
    <location>
        <begin position="91"/>
        <end position="212"/>
    </location>
</feature>
<feature type="domain" description="Chalcone isomerase" evidence="2">
    <location>
        <begin position="51"/>
        <end position="84"/>
    </location>
</feature>
<dbReference type="SUPFAM" id="SSF54626">
    <property type="entry name" value="Chalcone isomerase"/>
    <property type="match status" value="1"/>
</dbReference>
<sequence length="233" mass="26290">MGIGLTGLLVHTYLLETWAADAQFIPTEAERLDPATLISFPTTLQIDGEPKMTLLGLGVRRVSFLGIHVYSVGFYADLKKANAKALRRCKTPEQCINLLIQTTSCALRIVPTRATSYTHLRDGFIKTIQARQALRRKDGSLTTEQEEALHTPVQQFKGFFPTATMKKHQPLHVFLSSPEVKPRGLRLYQLGTVRDDWLATEFFLAYFHGTISPPLIEDVKRNVESVWLPNLRV</sequence>
<dbReference type="InterPro" id="IPR036298">
    <property type="entry name" value="Chalcone_isomerase_sf"/>
</dbReference>
<feature type="signal peptide" evidence="1">
    <location>
        <begin position="1"/>
        <end position="19"/>
    </location>
</feature>
<protein>
    <recommendedName>
        <fullName evidence="2">Chalcone isomerase domain-containing protein</fullName>
    </recommendedName>
</protein>
<dbReference type="InterPro" id="IPR016088">
    <property type="entry name" value="Chalcone_isomerase_3-sand"/>
</dbReference>
<gene>
    <name evidence="3" type="ORF">RSOLAG1IB_00748</name>
</gene>
<dbReference type="Pfam" id="PF16035">
    <property type="entry name" value="Chalcone_2"/>
    <property type="match status" value="2"/>
</dbReference>
<name>A0A0B7F5L5_THACB</name>